<keyword evidence="1" id="KW-0732">Signal</keyword>
<proteinExistence type="predicted"/>
<evidence type="ECO:0000256" key="1">
    <source>
        <dbReference type="SAM" id="SignalP"/>
    </source>
</evidence>
<protein>
    <recommendedName>
        <fullName evidence="4">Secreted protein</fullName>
    </recommendedName>
</protein>
<comment type="caution">
    <text evidence="2">The sequence shown here is derived from an EMBL/GenBank/DDBJ whole genome shotgun (WGS) entry which is preliminary data.</text>
</comment>
<evidence type="ECO:0008006" key="4">
    <source>
        <dbReference type="Google" id="ProtNLM"/>
    </source>
</evidence>
<name>A0A108U9S2_9GAMM</name>
<feature type="chain" id="PRO_5007131739" description="Secreted protein" evidence="1">
    <location>
        <begin position="19"/>
        <end position="239"/>
    </location>
</feature>
<sequence>MRLALACLLLACALPVLAQADPPADENQCPAQSQIERNRDGSLLELRKRYCDGSDEMSATVWYRAKPGAKARELMRYEDHNSPGTWAARLVDFDHDGWFDVQKGGDCGAGPNCEGEIHRFDPKARGLYLMHAGGWAELSFDGEYLVESGRASCCAWEYHVYRVRHSRRPVFDETPDFIILAGDGFGEGLAEDRTHCRFSREIGGKYQVIAPPAKRWLDYCALYGDDYVVEPPQAKATTP</sequence>
<evidence type="ECO:0000313" key="3">
    <source>
        <dbReference type="Proteomes" id="UP000023435"/>
    </source>
</evidence>
<dbReference type="Proteomes" id="UP000023435">
    <property type="component" value="Unassembled WGS sequence"/>
</dbReference>
<keyword evidence="3" id="KW-1185">Reference proteome</keyword>
<dbReference type="AlphaFoldDB" id="A0A108U9S2"/>
<dbReference type="EMBL" id="JAJA02000001">
    <property type="protein sequence ID" value="KWS05161.1"/>
    <property type="molecule type" value="Genomic_DNA"/>
</dbReference>
<gene>
    <name evidence="2" type="ORF">AZ78_2712</name>
</gene>
<evidence type="ECO:0000313" key="2">
    <source>
        <dbReference type="EMBL" id="KWS05161.1"/>
    </source>
</evidence>
<organism evidence="2 3">
    <name type="scientific">Lysobacter capsici AZ78</name>
    <dbReference type="NCBI Taxonomy" id="1444315"/>
    <lineage>
        <taxon>Bacteria</taxon>
        <taxon>Pseudomonadati</taxon>
        <taxon>Pseudomonadota</taxon>
        <taxon>Gammaproteobacteria</taxon>
        <taxon>Lysobacterales</taxon>
        <taxon>Lysobacteraceae</taxon>
        <taxon>Lysobacter</taxon>
    </lineage>
</organism>
<reference evidence="2 3" key="1">
    <citation type="journal article" date="2014" name="Genome Announc.">
        <title>Draft Genome Sequence of Lysobacter capsici AZ78, a Bacterium Antagonistic to Plant-Pathogenic Oomycetes.</title>
        <authorList>
            <person name="Puopolo G."/>
            <person name="Sonego P."/>
            <person name="Engelen K."/>
            <person name="Pertot I."/>
        </authorList>
    </citation>
    <scope>NUCLEOTIDE SEQUENCE [LARGE SCALE GENOMIC DNA]</scope>
    <source>
        <strain evidence="2 3">AZ78</strain>
    </source>
</reference>
<accession>A0A108U9S2</accession>
<feature type="signal peptide" evidence="1">
    <location>
        <begin position="1"/>
        <end position="18"/>
    </location>
</feature>